<dbReference type="Proteomes" id="UP000654075">
    <property type="component" value="Unassembled WGS sequence"/>
</dbReference>
<feature type="region of interest" description="Disordered" evidence="1">
    <location>
        <begin position="22"/>
        <end position="46"/>
    </location>
</feature>
<dbReference type="EMBL" id="CAJNNV010003255">
    <property type="protein sequence ID" value="CAE8588677.1"/>
    <property type="molecule type" value="Genomic_DNA"/>
</dbReference>
<keyword evidence="3" id="KW-1185">Reference proteome</keyword>
<evidence type="ECO:0000256" key="1">
    <source>
        <dbReference type="SAM" id="MobiDB-lite"/>
    </source>
</evidence>
<proteinExistence type="predicted"/>
<evidence type="ECO:0000313" key="3">
    <source>
        <dbReference type="Proteomes" id="UP000654075"/>
    </source>
</evidence>
<comment type="caution">
    <text evidence="2">The sequence shown here is derived from an EMBL/GenBank/DDBJ whole genome shotgun (WGS) entry which is preliminary data.</text>
</comment>
<accession>A0A813DQR4</accession>
<sequence length="124" mass="14383">MQQTFFFDDRPRLIVQLLAKTNTDRRSARQAQASAPKDDRLDEDDESESWDLAAQLRLYLWAIRLGLEYVLSAERPLHHTSLCTLKGHDIRDVQRFDPLCGCSLEDSHNLDAVHSQDQIYELVE</sequence>
<protein>
    <submittedName>
        <fullName evidence="2">Uncharacterized protein</fullName>
    </submittedName>
</protein>
<reference evidence="2" key="1">
    <citation type="submission" date="2021-02" db="EMBL/GenBank/DDBJ databases">
        <authorList>
            <person name="Dougan E. K."/>
            <person name="Rhodes N."/>
            <person name="Thang M."/>
            <person name="Chan C."/>
        </authorList>
    </citation>
    <scope>NUCLEOTIDE SEQUENCE</scope>
</reference>
<name>A0A813DQR4_POLGL</name>
<gene>
    <name evidence="2" type="ORF">PGLA1383_LOCUS7467</name>
</gene>
<organism evidence="2 3">
    <name type="scientific">Polarella glacialis</name>
    <name type="common">Dinoflagellate</name>
    <dbReference type="NCBI Taxonomy" id="89957"/>
    <lineage>
        <taxon>Eukaryota</taxon>
        <taxon>Sar</taxon>
        <taxon>Alveolata</taxon>
        <taxon>Dinophyceae</taxon>
        <taxon>Suessiales</taxon>
        <taxon>Suessiaceae</taxon>
        <taxon>Polarella</taxon>
    </lineage>
</organism>
<evidence type="ECO:0000313" key="2">
    <source>
        <dbReference type="EMBL" id="CAE8588677.1"/>
    </source>
</evidence>
<dbReference type="AlphaFoldDB" id="A0A813DQR4"/>